<dbReference type="RefSeq" id="WP_114398361.1">
    <property type="nucleotide sequence ID" value="NZ_QEIM01000069.1"/>
</dbReference>
<accession>A0A368T579</accession>
<keyword evidence="2" id="KW-1185">Reference proteome</keyword>
<organism evidence="1 2">
    <name type="scientific">Marinitenerispora sediminis</name>
    <dbReference type="NCBI Taxonomy" id="1931232"/>
    <lineage>
        <taxon>Bacteria</taxon>
        <taxon>Bacillati</taxon>
        <taxon>Actinomycetota</taxon>
        <taxon>Actinomycetes</taxon>
        <taxon>Streptosporangiales</taxon>
        <taxon>Nocardiopsidaceae</taxon>
        <taxon>Marinitenerispora</taxon>
    </lineage>
</organism>
<dbReference type="Proteomes" id="UP000253318">
    <property type="component" value="Unassembled WGS sequence"/>
</dbReference>
<reference evidence="1 2" key="1">
    <citation type="submission" date="2018-04" db="EMBL/GenBank/DDBJ databases">
        <title>Novel actinobacteria from marine sediment.</title>
        <authorList>
            <person name="Ng Z.Y."/>
            <person name="Tan G.Y.A."/>
        </authorList>
    </citation>
    <scope>NUCLEOTIDE SEQUENCE [LARGE SCALE GENOMIC DNA]</scope>
    <source>
        <strain evidence="1 2">TPS81</strain>
    </source>
</reference>
<name>A0A368T579_9ACTN</name>
<dbReference type="EMBL" id="QEIN01000085">
    <property type="protein sequence ID" value="RCV58708.1"/>
    <property type="molecule type" value="Genomic_DNA"/>
</dbReference>
<dbReference type="AlphaFoldDB" id="A0A368T579"/>
<sequence>MSAATLAEIRRWERARDRPGAVARDLAWWRRQAAEMCRRRWHGAGTGPYYYGYYGCECCEYDAPRGRAGLADVMRALSRRARRELAAVVHAVDARVLAATYGPGPEEDPEWWERCW</sequence>
<gene>
    <name evidence="1" type="ORF">DEF24_12560</name>
</gene>
<comment type="caution">
    <text evidence="1">The sequence shown here is derived from an EMBL/GenBank/DDBJ whole genome shotgun (WGS) entry which is preliminary data.</text>
</comment>
<proteinExistence type="predicted"/>
<evidence type="ECO:0000313" key="2">
    <source>
        <dbReference type="Proteomes" id="UP000253318"/>
    </source>
</evidence>
<protein>
    <submittedName>
        <fullName evidence="1">Uncharacterized protein</fullName>
    </submittedName>
</protein>
<evidence type="ECO:0000313" key="1">
    <source>
        <dbReference type="EMBL" id="RCV58708.1"/>
    </source>
</evidence>